<gene>
    <name evidence="1" type="ORF">A5779_10920</name>
</gene>
<dbReference type="AlphaFoldDB" id="A0A1A0VC57"/>
<dbReference type="EMBL" id="LZSY01000190">
    <property type="protein sequence ID" value="OBB80855.1"/>
    <property type="molecule type" value="Genomic_DNA"/>
</dbReference>
<dbReference type="Proteomes" id="UP000094008">
    <property type="component" value="Unassembled WGS sequence"/>
</dbReference>
<accession>A0A1A0VC57</accession>
<comment type="caution">
    <text evidence="1">The sequence shown here is derived from an EMBL/GenBank/DDBJ whole genome shotgun (WGS) entry which is preliminary data.</text>
</comment>
<protein>
    <submittedName>
        <fullName evidence="1">Uncharacterized protein</fullName>
    </submittedName>
</protein>
<name>A0A1A0VC57_MYCPR</name>
<sequence>MRGSEAGSGGHCRKWWPATLVGIAGLVSGCWLPFPSAVELDPVSYPGRVGVPGQVLLPSLQSEPVPGWRVDLNKILSEPVRINPEFIGNDGNRAYFTVEYLVRTKGLRKTAVLGIDVSNGTALFPPVDIPDARSADCFLNGPRRLVCVNDLLSDDRDDVWVVDSDAGAIIAHVPTGLRPQQEGARALEVKQVGNYAVALETGVGAHGIGDQGQLTWSVAGDGDLLSTFDRSRFPGDPPATVAATMNADGPETVFSVVDGAVLAENVDRQVEPVIGGFMVDERRGRGSQVFGFYDEKGTKVGEYRPPKGASAVPTGEGELPVLAINLDDAQLVLDNHGTPMSVVRTENAVADRFLGEHLFINHDLGVHGRDVVWKKFDLTTGDQVSACSGVPLGAMDFVGSDGTVVIGRFERDGALTAVDTNTCETLWQIADPPAMWAVGSTLVQLLPQSAEFTALVPPTR</sequence>
<dbReference type="PROSITE" id="PS51257">
    <property type="entry name" value="PROKAR_LIPOPROTEIN"/>
    <property type="match status" value="1"/>
</dbReference>
<proteinExistence type="predicted"/>
<organism evidence="1 2">
    <name type="scientific">Mycolicibacterium peregrinum</name>
    <name type="common">Mycobacterium peregrinum</name>
    <dbReference type="NCBI Taxonomy" id="43304"/>
    <lineage>
        <taxon>Bacteria</taxon>
        <taxon>Bacillati</taxon>
        <taxon>Actinomycetota</taxon>
        <taxon>Actinomycetes</taxon>
        <taxon>Mycobacteriales</taxon>
        <taxon>Mycobacteriaceae</taxon>
        <taxon>Mycolicibacterium</taxon>
    </lineage>
</organism>
<evidence type="ECO:0000313" key="1">
    <source>
        <dbReference type="EMBL" id="OBB80855.1"/>
    </source>
</evidence>
<evidence type="ECO:0000313" key="2">
    <source>
        <dbReference type="Proteomes" id="UP000094008"/>
    </source>
</evidence>
<dbReference type="OrthoDB" id="4609397at2"/>
<dbReference type="RefSeq" id="WP_064887436.1">
    <property type="nucleotide sequence ID" value="NZ_LZSY01000190.1"/>
</dbReference>
<reference evidence="2" key="1">
    <citation type="submission" date="2016-06" db="EMBL/GenBank/DDBJ databases">
        <authorList>
            <person name="Sutton G."/>
            <person name="Brinkac L."/>
            <person name="Sanka R."/>
            <person name="Adams M."/>
            <person name="Lau E."/>
            <person name="Mehaffy C."/>
            <person name="Tameris M."/>
            <person name="Hatherill M."/>
            <person name="Hanekom W."/>
            <person name="Mahomed H."/>
            <person name="Mcshane H."/>
        </authorList>
    </citation>
    <scope>NUCLEOTIDE SEQUENCE [LARGE SCALE GENOMIC DNA]</scope>
    <source>
        <strain evidence="2">852002-10433_SCH5171157</strain>
    </source>
</reference>